<dbReference type="AlphaFoldDB" id="A0A314UBV3"/>
<proteinExistence type="predicted"/>
<name>A0A314UBV3_PRUYE</name>
<comment type="caution">
    <text evidence="1">The sequence shown here is derived from an EMBL/GenBank/DDBJ whole genome shotgun (WGS) entry which is preliminary data.</text>
</comment>
<gene>
    <name evidence="1" type="ORF">Pyn_05062</name>
</gene>
<protein>
    <submittedName>
        <fullName evidence="1">Uncharacterized protein</fullName>
    </submittedName>
</protein>
<dbReference type="EMBL" id="PJQY01003826">
    <property type="protein sequence ID" value="PQM34186.1"/>
    <property type="molecule type" value="Genomic_DNA"/>
</dbReference>
<evidence type="ECO:0000313" key="2">
    <source>
        <dbReference type="Proteomes" id="UP000250321"/>
    </source>
</evidence>
<dbReference type="Proteomes" id="UP000250321">
    <property type="component" value="Unassembled WGS sequence"/>
</dbReference>
<accession>A0A314UBV3</accession>
<sequence length="66" mass="7540">MAVRDGDHQRLEKQMKMVLGSKPPGVLTGAWVAYLARPLRYICEGFFWHENVSPGPSPPFFTFFVK</sequence>
<reference evidence="1 2" key="1">
    <citation type="submission" date="2018-02" db="EMBL/GenBank/DDBJ databases">
        <title>Draft genome of wild Prunus yedoensis var. nudiflora.</title>
        <authorList>
            <person name="Baek S."/>
            <person name="Kim J.-H."/>
            <person name="Choi K."/>
            <person name="Kim G.-B."/>
            <person name="Cho A."/>
            <person name="Jang H."/>
            <person name="Shin C.-H."/>
            <person name="Yu H.-J."/>
            <person name="Mun J.-H."/>
        </authorList>
    </citation>
    <scope>NUCLEOTIDE SEQUENCE [LARGE SCALE GENOMIC DNA]</scope>
    <source>
        <strain evidence="2">cv. Jeju island</strain>
        <tissue evidence="1">Leaf</tissue>
    </source>
</reference>
<organism evidence="1 2">
    <name type="scientific">Prunus yedoensis var. nudiflora</name>
    <dbReference type="NCBI Taxonomy" id="2094558"/>
    <lineage>
        <taxon>Eukaryota</taxon>
        <taxon>Viridiplantae</taxon>
        <taxon>Streptophyta</taxon>
        <taxon>Embryophyta</taxon>
        <taxon>Tracheophyta</taxon>
        <taxon>Spermatophyta</taxon>
        <taxon>Magnoliopsida</taxon>
        <taxon>eudicotyledons</taxon>
        <taxon>Gunneridae</taxon>
        <taxon>Pentapetalae</taxon>
        <taxon>rosids</taxon>
        <taxon>fabids</taxon>
        <taxon>Rosales</taxon>
        <taxon>Rosaceae</taxon>
        <taxon>Amygdaloideae</taxon>
        <taxon>Amygdaleae</taxon>
        <taxon>Prunus</taxon>
    </lineage>
</organism>
<keyword evidence="2" id="KW-1185">Reference proteome</keyword>
<evidence type="ECO:0000313" key="1">
    <source>
        <dbReference type="EMBL" id="PQM34186.1"/>
    </source>
</evidence>